<dbReference type="InterPro" id="IPR008928">
    <property type="entry name" value="6-hairpin_glycosidase_sf"/>
</dbReference>
<evidence type="ECO:0000256" key="2">
    <source>
        <dbReference type="ARBA" id="ARBA00038358"/>
    </source>
</evidence>
<keyword evidence="3" id="KW-0326">Glycosidase</keyword>
<proteinExistence type="inferred from homology"/>
<dbReference type="GO" id="GO:0102212">
    <property type="term" value="F:unsaturated chondroitin disaccharide hydrolase activity"/>
    <property type="evidence" value="ECO:0007669"/>
    <property type="project" value="UniProtKB-EC"/>
</dbReference>
<sequence>MRLADYFLAHLPDDLICYWDLIFTEGDEERDSSACAIAINGLLLLSSLLGVHDAKALEYRTKALAMLLELCRNYTSASIPHSNGILLHAVYGKPNGAGIDECTIWGDYFYMEALGTLLGTAIQFW</sequence>
<dbReference type="PANTHER" id="PTHR36845:SF1">
    <property type="entry name" value="HYDROLASE, PUTATIVE (AFU_ORTHOLOGUE AFUA_7G05090)-RELATED"/>
    <property type="match status" value="1"/>
</dbReference>
<dbReference type="InterPro" id="IPR052369">
    <property type="entry name" value="UG_Glycosaminoglycan_Hydrolase"/>
</dbReference>
<dbReference type="Gene3D" id="1.50.10.10">
    <property type="match status" value="1"/>
</dbReference>
<dbReference type="PANTHER" id="PTHR36845">
    <property type="entry name" value="HYDROLASE, PUTATIVE (AFU_ORTHOLOGUE AFUA_7G05090)-RELATED"/>
    <property type="match status" value="1"/>
</dbReference>
<evidence type="ECO:0000313" key="3">
    <source>
        <dbReference type="EMBL" id="MPN16027.1"/>
    </source>
</evidence>
<dbReference type="AlphaFoldDB" id="A0A645FNM2"/>
<dbReference type="InterPro" id="IPR012341">
    <property type="entry name" value="6hp_glycosidase-like_sf"/>
</dbReference>
<dbReference type="EC" id="3.2.1.180" evidence="3"/>
<reference evidence="3" key="1">
    <citation type="submission" date="2019-08" db="EMBL/GenBank/DDBJ databases">
        <authorList>
            <person name="Kucharzyk K."/>
            <person name="Murdoch R.W."/>
            <person name="Higgins S."/>
            <person name="Loffler F."/>
        </authorList>
    </citation>
    <scope>NUCLEOTIDE SEQUENCE</scope>
</reference>
<dbReference type="GO" id="GO:0000272">
    <property type="term" value="P:polysaccharide catabolic process"/>
    <property type="evidence" value="ECO:0007669"/>
    <property type="project" value="TreeGrafter"/>
</dbReference>
<organism evidence="3">
    <name type="scientific">bioreactor metagenome</name>
    <dbReference type="NCBI Taxonomy" id="1076179"/>
    <lineage>
        <taxon>unclassified sequences</taxon>
        <taxon>metagenomes</taxon>
        <taxon>ecological metagenomes</taxon>
    </lineage>
</organism>
<comment type="similarity">
    <text evidence="2">Belongs to the glycosyl hydrolase 88 family.</text>
</comment>
<name>A0A645FNM2_9ZZZZ</name>
<gene>
    <name evidence="3" type="primary">ugl_14</name>
    <name evidence="3" type="ORF">SDC9_163365</name>
</gene>
<evidence type="ECO:0000256" key="1">
    <source>
        <dbReference type="ARBA" id="ARBA00022801"/>
    </source>
</evidence>
<dbReference type="GO" id="GO:0052757">
    <property type="term" value="F:chondroitin hydrolase activity"/>
    <property type="evidence" value="ECO:0007669"/>
    <property type="project" value="TreeGrafter"/>
</dbReference>
<protein>
    <submittedName>
        <fullName evidence="3">Unsaturated chondroitin disaccharide hydrolase</fullName>
        <ecNumber evidence="3">3.2.1.180</ecNumber>
    </submittedName>
</protein>
<dbReference type="EMBL" id="VSSQ01062924">
    <property type="protein sequence ID" value="MPN16027.1"/>
    <property type="molecule type" value="Genomic_DNA"/>
</dbReference>
<keyword evidence="1 3" id="KW-0378">Hydrolase</keyword>
<dbReference type="SUPFAM" id="SSF48208">
    <property type="entry name" value="Six-hairpin glycosidases"/>
    <property type="match status" value="1"/>
</dbReference>
<accession>A0A645FNM2</accession>
<comment type="caution">
    <text evidence="3">The sequence shown here is derived from an EMBL/GenBank/DDBJ whole genome shotgun (WGS) entry which is preliminary data.</text>
</comment>